<dbReference type="Proteomes" id="UP000318405">
    <property type="component" value="Unassembled WGS sequence"/>
</dbReference>
<dbReference type="Pfam" id="PF13458">
    <property type="entry name" value="Peripla_BP_6"/>
    <property type="match status" value="1"/>
</dbReference>
<comment type="similarity">
    <text evidence="1">Belongs to the leucine-binding protein family.</text>
</comment>
<keyword evidence="2 3" id="KW-0732">Signal</keyword>
<dbReference type="InterPro" id="IPR028082">
    <property type="entry name" value="Peripla_BP_I"/>
</dbReference>
<dbReference type="EMBL" id="VLTJ01000008">
    <property type="protein sequence ID" value="TSH97660.1"/>
    <property type="molecule type" value="Genomic_DNA"/>
</dbReference>
<dbReference type="PANTHER" id="PTHR30483:SF6">
    <property type="entry name" value="PERIPLASMIC BINDING PROTEIN OF ABC TRANSPORTER FOR NATURAL AMINO ACIDS"/>
    <property type="match status" value="1"/>
</dbReference>
<dbReference type="SUPFAM" id="SSF53822">
    <property type="entry name" value="Periplasmic binding protein-like I"/>
    <property type="match status" value="1"/>
</dbReference>
<dbReference type="PANTHER" id="PTHR30483">
    <property type="entry name" value="LEUCINE-SPECIFIC-BINDING PROTEIN"/>
    <property type="match status" value="1"/>
</dbReference>
<comment type="caution">
    <text evidence="5">The sequence shown here is derived from an EMBL/GenBank/DDBJ whole genome shotgun (WGS) entry which is preliminary data.</text>
</comment>
<dbReference type="InterPro" id="IPR028081">
    <property type="entry name" value="Leu-bd"/>
</dbReference>
<dbReference type="OrthoDB" id="8522748at2"/>
<organism evidence="5 6">
    <name type="scientific">Verticiella sediminum</name>
    <dbReference type="NCBI Taxonomy" id="1247510"/>
    <lineage>
        <taxon>Bacteria</taxon>
        <taxon>Pseudomonadati</taxon>
        <taxon>Pseudomonadota</taxon>
        <taxon>Betaproteobacteria</taxon>
        <taxon>Burkholderiales</taxon>
        <taxon>Alcaligenaceae</taxon>
        <taxon>Verticiella</taxon>
    </lineage>
</organism>
<gene>
    <name evidence="5" type="ORF">FOZ76_05765</name>
</gene>
<evidence type="ECO:0000313" key="5">
    <source>
        <dbReference type="EMBL" id="TSH97660.1"/>
    </source>
</evidence>
<proteinExistence type="inferred from homology"/>
<protein>
    <submittedName>
        <fullName evidence="5">ABC transporter substrate-binding protein</fullName>
    </submittedName>
</protein>
<feature type="chain" id="PRO_5021723720" evidence="3">
    <location>
        <begin position="23"/>
        <end position="386"/>
    </location>
</feature>
<evidence type="ECO:0000256" key="3">
    <source>
        <dbReference type="SAM" id="SignalP"/>
    </source>
</evidence>
<evidence type="ECO:0000256" key="1">
    <source>
        <dbReference type="ARBA" id="ARBA00010062"/>
    </source>
</evidence>
<evidence type="ECO:0000259" key="4">
    <source>
        <dbReference type="Pfam" id="PF13458"/>
    </source>
</evidence>
<feature type="domain" description="Leucine-binding protein" evidence="4">
    <location>
        <begin position="25"/>
        <end position="360"/>
    </location>
</feature>
<accession>A0A556AXK0</accession>
<dbReference type="InterPro" id="IPR051010">
    <property type="entry name" value="BCAA_transport"/>
</dbReference>
<sequence length="386" mass="41116">MKTPWISALLAPLFCMPALAGAAEPVRIGFVTTLSTPAGYLGEDSRDGFALAVKEGDGRLGGVPVQLLVEDDALQPARAKQITDRMLIDGVKVFTGGLFSNVVAAVAPSVAKDALYVSGNSGPSIFAGARCMPNYFATATQNNTSHEVAGRVANELGYKRMVILAANYQGGRDALEGFKSSFAGEVTEIYTKLNQLDYSVELARIRSLSPDAVYQFHTGGSGINFVRQYGSAGLTQQIPMVLTAYGMDERMLDAVGPLAIGSRVISMWSSALDVPASRTFVERFQAEYGRAPTLYAAQAYDTAHIIGSALAATGGRVDDLPALRQAMREPSFESVRGNFAFGNNQHPVQDWHLIEIIDDGQGKPVPRLLRVAAAGAGDAFAQDCKL</sequence>
<reference evidence="5 6" key="1">
    <citation type="submission" date="2019-07" db="EMBL/GenBank/DDBJ databases">
        <title>Qingshengfaniella alkalisoli gen. nov., sp. nov., isolated from saline soil.</title>
        <authorList>
            <person name="Xu L."/>
            <person name="Huang X.-X."/>
            <person name="Sun J.-Q."/>
        </authorList>
    </citation>
    <scope>NUCLEOTIDE SEQUENCE [LARGE SCALE GENOMIC DNA]</scope>
    <source>
        <strain evidence="5 6">DSM 27279</strain>
    </source>
</reference>
<evidence type="ECO:0000256" key="2">
    <source>
        <dbReference type="ARBA" id="ARBA00022729"/>
    </source>
</evidence>
<dbReference type="AlphaFoldDB" id="A0A556AXK0"/>
<dbReference type="Gene3D" id="3.40.50.2300">
    <property type="match status" value="2"/>
</dbReference>
<name>A0A556AXK0_9BURK</name>
<keyword evidence="6" id="KW-1185">Reference proteome</keyword>
<feature type="signal peptide" evidence="3">
    <location>
        <begin position="1"/>
        <end position="22"/>
    </location>
</feature>
<dbReference type="RefSeq" id="WP_143947185.1">
    <property type="nucleotide sequence ID" value="NZ_BAABMB010000004.1"/>
</dbReference>
<evidence type="ECO:0000313" key="6">
    <source>
        <dbReference type="Proteomes" id="UP000318405"/>
    </source>
</evidence>